<dbReference type="InParanoid" id="A0A5Q0BSG7"/>
<proteinExistence type="predicted"/>
<reference evidence="1 2" key="1">
    <citation type="submission" date="2019-09" db="EMBL/GenBank/DDBJ databases">
        <title>Ecophysiology of the spiral-shaped methanotroph Methylospira mobilis as revealed by the complete genome sequence.</title>
        <authorList>
            <person name="Oshkin I.Y."/>
            <person name="Dedysh S.N."/>
            <person name="Miroshnikov K."/>
            <person name="Danilova O.V."/>
            <person name="Hakobyan A."/>
            <person name="Liesack W."/>
        </authorList>
    </citation>
    <scope>NUCLEOTIDE SEQUENCE [LARGE SCALE GENOMIC DNA]</scope>
    <source>
        <strain evidence="1 2">Shm1</strain>
    </source>
</reference>
<dbReference type="AlphaFoldDB" id="A0A5Q0BSG7"/>
<protein>
    <submittedName>
        <fullName evidence="1">Uncharacterized protein</fullName>
    </submittedName>
</protein>
<evidence type="ECO:0000313" key="1">
    <source>
        <dbReference type="EMBL" id="QFY45007.1"/>
    </source>
</evidence>
<dbReference type="Proteomes" id="UP000325755">
    <property type="component" value="Chromosome"/>
</dbReference>
<sequence>MKTGNPAQYSAFVSPDTLLQSLRCYLMSYGREPSPHVAGSIANCLDKLLSHPQFKAPPDERCTFKRMRIYWRLIETHSQH</sequence>
<evidence type="ECO:0000313" key="2">
    <source>
        <dbReference type="Proteomes" id="UP000325755"/>
    </source>
</evidence>
<dbReference type="EMBL" id="CP044205">
    <property type="protein sequence ID" value="QFY45007.1"/>
    <property type="molecule type" value="Genomic_DNA"/>
</dbReference>
<dbReference type="KEGG" id="mmob:F6R98_07990"/>
<keyword evidence="2" id="KW-1185">Reference proteome</keyword>
<organism evidence="1 2">
    <name type="scientific">Candidatus Methylospira mobilis</name>
    <dbReference type="NCBI Taxonomy" id="1808979"/>
    <lineage>
        <taxon>Bacteria</taxon>
        <taxon>Pseudomonadati</taxon>
        <taxon>Pseudomonadota</taxon>
        <taxon>Gammaproteobacteria</taxon>
        <taxon>Methylococcales</taxon>
        <taxon>Methylococcaceae</taxon>
        <taxon>Candidatus Methylospira</taxon>
    </lineage>
</organism>
<name>A0A5Q0BSG7_9GAMM</name>
<gene>
    <name evidence="1" type="ORF">F6R98_07990</name>
</gene>
<accession>A0A5Q0BSG7</accession>